<comment type="caution">
    <text evidence="2">The sequence shown here is derived from an EMBL/GenBank/DDBJ whole genome shotgun (WGS) entry which is preliminary data.</text>
</comment>
<dbReference type="Proteomes" id="UP001154282">
    <property type="component" value="Unassembled WGS sequence"/>
</dbReference>
<feature type="region of interest" description="Disordered" evidence="1">
    <location>
        <begin position="1"/>
        <end position="40"/>
    </location>
</feature>
<sequence length="161" mass="17014">AQPAARIRSPRLRRRRRRSRSAGEAAAVGEIRGGDQGFDPARGAGLAGYIRQRGGRGAGIRPGGVLDERVRCHTELPGGEGGGVARGHGLQPPGDGGGSLLPCDRSEEEALHAAENDRESEEREGSSPSLNLVVLEDLGADYLEELMTTCSDFTATSKPDW</sequence>
<organism evidence="2 3">
    <name type="scientific">Linum tenue</name>
    <dbReference type="NCBI Taxonomy" id="586396"/>
    <lineage>
        <taxon>Eukaryota</taxon>
        <taxon>Viridiplantae</taxon>
        <taxon>Streptophyta</taxon>
        <taxon>Embryophyta</taxon>
        <taxon>Tracheophyta</taxon>
        <taxon>Spermatophyta</taxon>
        <taxon>Magnoliopsida</taxon>
        <taxon>eudicotyledons</taxon>
        <taxon>Gunneridae</taxon>
        <taxon>Pentapetalae</taxon>
        <taxon>rosids</taxon>
        <taxon>fabids</taxon>
        <taxon>Malpighiales</taxon>
        <taxon>Linaceae</taxon>
        <taxon>Linum</taxon>
    </lineage>
</organism>
<gene>
    <name evidence="2" type="ORF">LITE_LOCUS50676</name>
</gene>
<feature type="non-terminal residue" evidence="2">
    <location>
        <position position="1"/>
    </location>
</feature>
<proteinExistence type="predicted"/>
<protein>
    <submittedName>
        <fullName evidence="2">Uncharacterized protein</fullName>
    </submittedName>
</protein>
<dbReference type="EMBL" id="CAMGYJ010000011">
    <property type="protein sequence ID" value="CAI0625999.1"/>
    <property type="molecule type" value="Genomic_DNA"/>
</dbReference>
<feature type="region of interest" description="Disordered" evidence="1">
    <location>
        <begin position="73"/>
        <end position="131"/>
    </location>
</feature>
<accession>A0AAV0RYM2</accession>
<evidence type="ECO:0000256" key="1">
    <source>
        <dbReference type="SAM" id="MobiDB-lite"/>
    </source>
</evidence>
<evidence type="ECO:0000313" key="2">
    <source>
        <dbReference type="EMBL" id="CAI0625999.1"/>
    </source>
</evidence>
<dbReference type="AlphaFoldDB" id="A0AAV0RYM2"/>
<feature type="compositionally biased region" description="Basic residues" evidence="1">
    <location>
        <begin position="8"/>
        <end position="20"/>
    </location>
</feature>
<reference evidence="2" key="1">
    <citation type="submission" date="2022-08" db="EMBL/GenBank/DDBJ databases">
        <authorList>
            <person name="Gutierrez-Valencia J."/>
        </authorList>
    </citation>
    <scope>NUCLEOTIDE SEQUENCE</scope>
</reference>
<name>A0AAV0RYM2_9ROSI</name>
<feature type="compositionally biased region" description="Basic and acidic residues" evidence="1">
    <location>
        <begin position="104"/>
        <end position="125"/>
    </location>
</feature>
<keyword evidence="3" id="KW-1185">Reference proteome</keyword>
<evidence type="ECO:0000313" key="3">
    <source>
        <dbReference type="Proteomes" id="UP001154282"/>
    </source>
</evidence>